<dbReference type="GO" id="GO:0005096">
    <property type="term" value="F:GTPase activator activity"/>
    <property type="evidence" value="ECO:0007669"/>
    <property type="project" value="TreeGrafter"/>
</dbReference>
<proteinExistence type="predicted"/>
<organism evidence="1 2">
    <name type="scientific">Pythium oligandrum</name>
    <name type="common">Mycoparasitic fungus</name>
    <dbReference type="NCBI Taxonomy" id="41045"/>
    <lineage>
        <taxon>Eukaryota</taxon>
        <taxon>Sar</taxon>
        <taxon>Stramenopiles</taxon>
        <taxon>Oomycota</taxon>
        <taxon>Peronosporomycetes</taxon>
        <taxon>Pythiales</taxon>
        <taxon>Pythiaceae</taxon>
        <taxon>Pythium</taxon>
    </lineage>
</organism>
<evidence type="ECO:0000313" key="2">
    <source>
        <dbReference type="Proteomes" id="UP000794436"/>
    </source>
</evidence>
<gene>
    <name evidence="1" type="ORF">Poli38472_006136</name>
</gene>
<dbReference type="InterPro" id="IPR035969">
    <property type="entry name" value="Rab-GAP_TBC_sf"/>
</dbReference>
<dbReference type="InterPro" id="IPR039842">
    <property type="entry name" value="TBC1D7"/>
</dbReference>
<dbReference type="Proteomes" id="UP000794436">
    <property type="component" value="Unassembled WGS sequence"/>
</dbReference>
<dbReference type="SUPFAM" id="SSF47923">
    <property type="entry name" value="Ypt/Rab-GAP domain of gyp1p"/>
    <property type="match status" value="1"/>
</dbReference>
<dbReference type="PANTHER" id="PTHR13530">
    <property type="entry name" value="TBC1 DOMAIN FAMILY MEMBER 7"/>
    <property type="match status" value="1"/>
</dbReference>
<name>A0A8K1FSL3_PYTOL</name>
<accession>A0A8K1FSL3</accession>
<dbReference type="OrthoDB" id="159449at2759"/>
<dbReference type="AlphaFoldDB" id="A0A8K1FSL3"/>
<evidence type="ECO:0000313" key="1">
    <source>
        <dbReference type="EMBL" id="TMW68668.1"/>
    </source>
</evidence>
<dbReference type="Gene3D" id="1.10.10.750">
    <property type="entry name" value="Ypt/Rab-GAP domain of gyp1p, domain 1"/>
    <property type="match status" value="1"/>
</dbReference>
<protein>
    <recommendedName>
        <fullName evidence="3">TBC1 domain family member 7</fullName>
    </recommendedName>
</protein>
<keyword evidence="2" id="KW-1185">Reference proteome</keyword>
<sequence>MTRNFRTTYYKTLGVPVVQHVVDVEASYHALFDESVVNLEQLRKLALEVGIPSVYRPLAWKLLCGVLPSQQSLWEFAEQERQHMYEDVVDAAAVLQLPERVEITVGHGTDEEMVHEEAASSQQAMIELYVTYRYEIHRQKRLRLVKDLDALKRVVVVLQAVLEANEMEQFWCLVRIVDLLDETVDVVDHAALFLDSTYEISAVQLEGHFIRALDHHKSAHRP</sequence>
<comment type="caution">
    <text evidence="1">The sequence shown here is derived from an EMBL/GenBank/DDBJ whole genome shotgun (WGS) entry which is preliminary data.</text>
</comment>
<dbReference type="GO" id="GO:0032007">
    <property type="term" value="P:negative regulation of TOR signaling"/>
    <property type="evidence" value="ECO:0007669"/>
    <property type="project" value="TreeGrafter"/>
</dbReference>
<evidence type="ECO:0008006" key="3">
    <source>
        <dbReference type="Google" id="ProtNLM"/>
    </source>
</evidence>
<dbReference type="EMBL" id="SPLM01000002">
    <property type="protein sequence ID" value="TMW68668.1"/>
    <property type="molecule type" value="Genomic_DNA"/>
</dbReference>
<reference evidence="1" key="1">
    <citation type="submission" date="2019-03" db="EMBL/GenBank/DDBJ databases">
        <title>Long read genome sequence of the mycoparasitic Pythium oligandrum ATCC 38472 isolated from sugarbeet rhizosphere.</title>
        <authorList>
            <person name="Gaulin E."/>
        </authorList>
    </citation>
    <scope>NUCLEOTIDE SEQUENCE</scope>
    <source>
        <strain evidence="1">ATCC 38472_TT</strain>
    </source>
</reference>
<dbReference type="PANTHER" id="PTHR13530:SF3">
    <property type="entry name" value="TBC1 DOMAIN FAMILY MEMBER 7"/>
    <property type="match status" value="1"/>
</dbReference>